<protein>
    <submittedName>
        <fullName evidence="2">Uncharacterized protein</fullName>
    </submittedName>
</protein>
<dbReference type="Gene3D" id="3.40.50.1110">
    <property type="entry name" value="SGNH hydrolase"/>
    <property type="match status" value="1"/>
</dbReference>
<sequence length="306" mass="34580">MSNSVDYLVVYGDSYSDVHQGSKRTNGPLWSEQLASTWNTQLVSYAKSGATFCPNSRANSSWLEKQVGQDITLQEPEKSSVHVIFLGITDLIETQGETKNIDDWLQCIKDQVAKFSPYATTHNATTASLKQNIIDFNVALEEEVLEWRNGASDQIQFFDTYLVFSDLLGDPSVANIDNVEDAYWDKCQGRCVQEMDTYLWWDSIHVTGSGHKAISSTIQSKEFFNLRTTSASESQPSSAFDDYTGLSQKYTRYISWLILFAILGMVLYMLRHNRTIVSIKKTIQSKAAKICPSLSPQRNNHDYTLV</sequence>
<feature type="transmembrane region" description="Helical" evidence="1">
    <location>
        <begin position="253"/>
        <end position="270"/>
    </location>
</feature>
<keyword evidence="1" id="KW-1133">Transmembrane helix</keyword>
<dbReference type="InterPro" id="IPR001087">
    <property type="entry name" value="GDSL"/>
</dbReference>
<name>A0A0B7MSW7_9FUNG</name>
<evidence type="ECO:0000256" key="1">
    <source>
        <dbReference type="SAM" id="Phobius"/>
    </source>
</evidence>
<keyword evidence="1" id="KW-0812">Transmembrane</keyword>
<accession>A0A0B7MSW7</accession>
<keyword evidence="3" id="KW-1185">Reference proteome</keyword>
<dbReference type="Proteomes" id="UP000054107">
    <property type="component" value="Unassembled WGS sequence"/>
</dbReference>
<evidence type="ECO:0000313" key="3">
    <source>
        <dbReference type="Proteomes" id="UP000054107"/>
    </source>
</evidence>
<evidence type="ECO:0000313" key="2">
    <source>
        <dbReference type="EMBL" id="CEP08197.1"/>
    </source>
</evidence>
<reference evidence="2 3" key="1">
    <citation type="submission" date="2014-09" db="EMBL/GenBank/DDBJ databases">
        <authorList>
            <person name="Ellenberger Sabrina"/>
        </authorList>
    </citation>
    <scope>NUCLEOTIDE SEQUENCE [LARGE SCALE GENOMIC DNA]</scope>
    <source>
        <strain evidence="2 3">CBS 412.66</strain>
    </source>
</reference>
<dbReference type="InterPro" id="IPR036514">
    <property type="entry name" value="SGNH_hydro_sf"/>
</dbReference>
<dbReference type="Pfam" id="PF00657">
    <property type="entry name" value="Lipase_GDSL"/>
    <property type="match status" value="1"/>
</dbReference>
<proteinExistence type="predicted"/>
<dbReference type="EMBL" id="LN719426">
    <property type="protein sequence ID" value="CEP08197.1"/>
    <property type="molecule type" value="Genomic_DNA"/>
</dbReference>
<keyword evidence="1" id="KW-0472">Membrane</keyword>
<dbReference type="AlphaFoldDB" id="A0A0B7MSW7"/>
<gene>
    <name evidence="2" type="primary">PARPA_01506.1 scaffold 1359</name>
</gene>
<dbReference type="SUPFAM" id="SSF52266">
    <property type="entry name" value="SGNH hydrolase"/>
    <property type="match status" value="1"/>
</dbReference>
<dbReference type="OrthoDB" id="1600564at2759"/>
<dbReference type="GO" id="GO:0016788">
    <property type="term" value="F:hydrolase activity, acting on ester bonds"/>
    <property type="evidence" value="ECO:0007669"/>
    <property type="project" value="InterPro"/>
</dbReference>
<organism evidence="2 3">
    <name type="scientific">Parasitella parasitica</name>
    <dbReference type="NCBI Taxonomy" id="35722"/>
    <lineage>
        <taxon>Eukaryota</taxon>
        <taxon>Fungi</taxon>
        <taxon>Fungi incertae sedis</taxon>
        <taxon>Mucoromycota</taxon>
        <taxon>Mucoromycotina</taxon>
        <taxon>Mucoromycetes</taxon>
        <taxon>Mucorales</taxon>
        <taxon>Mucorineae</taxon>
        <taxon>Mucoraceae</taxon>
        <taxon>Parasitella</taxon>
    </lineage>
</organism>